<evidence type="ECO:0000313" key="1">
    <source>
        <dbReference type="EMBL" id="VCW77320.1"/>
    </source>
</evidence>
<comment type="caution">
    <text evidence="1">The sequence shown here is derived from an EMBL/GenBank/DDBJ whole genome shotgun (WGS) entry which is preliminary data.</text>
</comment>
<sequence>MVHKKGIFQALGFSFLFPRAQNRSLLHAGHAGIPGRGTADKSL</sequence>
<organism evidence="1 2">
    <name type="scientific">Gulo gulo</name>
    <name type="common">Wolverine</name>
    <name type="synonym">Gluton</name>
    <dbReference type="NCBI Taxonomy" id="48420"/>
    <lineage>
        <taxon>Eukaryota</taxon>
        <taxon>Metazoa</taxon>
        <taxon>Chordata</taxon>
        <taxon>Craniata</taxon>
        <taxon>Vertebrata</taxon>
        <taxon>Euteleostomi</taxon>
        <taxon>Mammalia</taxon>
        <taxon>Eutheria</taxon>
        <taxon>Laurasiatheria</taxon>
        <taxon>Carnivora</taxon>
        <taxon>Caniformia</taxon>
        <taxon>Musteloidea</taxon>
        <taxon>Mustelidae</taxon>
        <taxon>Guloninae</taxon>
        <taxon>Gulo</taxon>
    </lineage>
</organism>
<name>A0A9X9LN35_GULGU</name>
<protein>
    <submittedName>
        <fullName evidence="1">Uncharacterized protein</fullName>
    </submittedName>
</protein>
<proteinExistence type="predicted"/>
<accession>A0A9X9LN35</accession>
<reference evidence="1 2" key="1">
    <citation type="submission" date="2018-10" db="EMBL/GenBank/DDBJ databases">
        <authorList>
            <person name="Ekblom R."/>
            <person name="Jareborg N."/>
        </authorList>
    </citation>
    <scope>NUCLEOTIDE SEQUENCE [LARGE SCALE GENOMIC DNA]</scope>
    <source>
        <tissue evidence="1">Muscle</tissue>
    </source>
</reference>
<keyword evidence="2" id="KW-1185">Reference proteome</keyword>
<dbReference type="AlphaFoldDB" id="A0A9X9LN35"/>
<dbReference type="Proteomes" id="UP000269945">
    <property type="component" value="Unassembled WGS sequence"/>
</dbReference>
<dbReference type="EMBL" id="CYRY02008662">
    <property type="protein sequence ID" value="VCW77320.1"/>
    <property type="molecule type" value="Genomic_DNA"/>
</dbReference>
<evidence type="ECO:0000313" key="2">
    <source>
        <dbReference type="Proteomes" id="UP000269945"/>
    </source>
</evidence>
<gene>
    <name evidence="1" type="ORF">BN2614_LOCUS1</name>
</gene>